<organism evidence="1 2">
    <name type="scientific">Denitrobaculum tricleocarpae</name>
    <dbReference type="NCBI Taxonomy" id="2591009"/>
    <lineage>
        <taxon>Bacteria</taxon>
        <taxon>Pseudomonadati</taxon>
        <taxon>Pseudomonadota</taxon>
        <taxon>Alphaproteobacteria</taxon>
        <taxon>Rhodospirillales</taxon>
        <taxon>Rhodospirillaceae</taxon>
        <taxon>Denitrobaculum</taxon>
    </lineage>
</organism>
<dbReference type="EMBL" id="VHSH01000009">
    <property type="protein sequence ID" value="TQV75832.1"/>
    <property type="molecule type" value="Genomic_DNA"/>
</dbReference>
<dbReference type="OrthoDB" id="9691315at2"/>
<gene>
    <name evidence="1" type="ORF">FKG95_23260</name>
</gene>
<reference evidence="1 2" key="1">
    <citation type="submission" date="2019-06" db="EMBL/GenBank/DDBJ databases">
        <title>Whole genome sequence for Rhodospirillaceae sp. R148.</title>
        <authorList>
            <person name="Wang G."/>
        </authorList>
    </citation>
    <scope>NUCLEOTIDE SEQUENCE [LARGE SCALE GENOMIC DNA]</scope>
    <source>
        <strain evidence="1 2">R148</strain>
    </source>
</reference>
<evidence type="ECO:0000313" key="2">
    <source>
        <dbReference type="Proteomes" id="UP000315252"/>
    </source>
</evidence>
<proteinExistence type="predicted"/>
<name>A0A545TF17_9PROT</name>
<sequence>MTELKTQAIETRVGLDDAEFLSYTRGENDVLRVEIQAWNGSRITFLFEEVIAVFDHSIGDVTSLHEVMGLSDFLKQALNWCYEAPVPADHPHKHYQFRDLNGTPSLEIVSGSITIEYSGYPQTDADFR</sequence>
<protein>
    <submittedName>
        <fullName evidence="1">Uncharacterized protein</fullName>
    </submittedName>
</protein>
<dbReference type="AlphaFoldDB" id="A0A545TF17"/>
<dbReference type="Proteomes" id="UP000315252">
    <property type="component" value="Unassembled WGS sequence"/>
</dbReference>
<evidence type="ECO:0000313" key="1">
    <source>
        <dbReference type="EMBL" id="TQV75832.1"/>
    </source>
</evidence>
<keyword evidence="2" id="KW-1185">Reference proteome</keyword>
<dbReference type="RefSeq" id="WP_142898819.1">
    <property type="nucleotide sequence ID" value="NZ_ML660060.1"/>
</dbReference>
<comment type="caution">
    <text evidence="1">The sequence shown here is derived from an EMBL/GenBank/DDBJ whole genome shotgun (WGS) entry which is preliminary data.</text>
</comment>
<accession>A0A545TF17</accession>